<dbReference type="Proteomes" id="UP000231358">
    <property type="component" value="Unassembled WGS sequence"/>
</dbReference>
<evidence type="ECO:0000256" key="2">
    <source>
        <dbReference type="SAM" id="Phobius"/>
    </source>
</evidence>
<evidence type="ECO:0000313" key="3">
    <source>
        <dbReference type="EMBL" id="PIG85304.1"/>
    </source>
</evidence>
<sequence length="361" mass="40910">MVSLREIRAHNVGLRAAWAGHRHVSLFVGATKGIGLATIIELVQRIDRPVVYIVCRSTTQFAPRVAELQRLNHKAKLVALYGQISLLSEVDRICHLVLREESQLDLLFMSPGYLPNGHPSYTPEGLEELTSLAYYCRLRFTVNLLPLLERTGKANHPDEPSSRRPRVFSVLNGGNERALPFVPEDLQSEKSYTMLNHVAHTTLMNTLALEHLAHKQPSVDFVHESPGKVQTDIVASFLQSPERTRSRLVFWRWLKGILMLVLQAVLLPVFYVVAMPLAESGERRLYEATVDLSQQWQKQLQSPPHNGNVAAPGFYRMKHTSDIVMDDTVLQPYRVLDMPERAWEHTMAVFRSVLNKGSGKK</sequence>
<feature type="transmembrane region" description="Helical" evidence="2">
    <location>
        <begin position="253"/>
        <end position="274"/>
    </location>
</feature>
<reference evidence="3 4" key="1">
    <citation type="submission" date="2017-05" db="EMBL/GenBank/DDBJ databases">
        <title>Genome sequence for an aflatoxigenic pathogen of Argentinian peanut, Aspergillus arachidicola.</title>
        <authorList>
            <person name="Moore G."/>
            <person name="Beltz S.B."/>
            <person name="Mack B.M."/>
        </authorList>
    </citation>
    <scope>NUCLEOTIDE SEQUENCE [LARGE SCALE GENOMIC DNA]</scope>
    <source>
        <strain evidence="3 4">CBS 117610</strain>
    </source>
</reference>
<dbReference type="InterPro" id="IPR036291">
    <property type="entry name" value="NAD(P)-bd_dom_sf"/>
</dbReference>
<dbReference type="GO" id="GO:0016491">
    <property type="term" value="F:oxidoreductase activity"/>
    <property type="evidence" value="ECO:0007669"/>
    <property type="project" value="UniProtKB-KW"/>
</dbReference>
<keyword evidence="4" id="KW-1185">Reference proteome</keyword>
<comment type="caution">
    <text evidence="3">The sequence shown here is derived from an EMBL/GenBank/DDBJ whole genome shotgun (WGS) entry which is preliminary data.</text>
</comment>
<dbReference type="EMBL" id="NEXV01000335">
    <property type="protein sequence ID" value="PIG85304.1"/>
    <property type="molecule type" value="Genomic_DNA"/>
</dbReference>
<dbReference type="STRING" id="656916.A0A2G7FXK6"/>
<dbReference type="PANTHER" id="PTHR47534">
    <property type="entry name" value="YALI0E05731P"/>
    <property type="match status" value="1"/>
</dbReference>
<gene>
    <name evidence="3" type="ORF">AARAC_004348</name>
</gene>
<keyword evidence="1" id="KW-0560">Oxidoreductase</keyword>
<protein>
    <submittedName>
        <fullName evidence="3">Uncharacterized protein</fullName>
    </submittedName>
</protein>
<keyword evidence="2" id="KW-0812">Transmembrane</keyword>
<keyword evidence="2" id="KW-0472">Membrane</keyword>
<accession>A0A2G7FXK6</accession>
<dbReference type="AlphaFoldDB" id="A0A2G7FXK6"/>
<proteinExistence type="predicted"/>
<dbReference type="InterPro" id="IPR052228">
    <property type="entry name" value="Sec_Metab_Biosynth_Oxidored"/>
</dbReference>
<keyword evidence="2" id="KW-1133">Transmembrane helix</keyword>
<evidence type="ECO:0000256" key="1">
    <source>
        <dbReference type="ARBA" id="ARBA00023002"/>
    </source>
</evidence>
<evidence type="ECO:0000313" key="4">
    <source>
        <dbReference type="Proteomes" id="UP000231358"/>
    </source>
</evidence>
<dbReference type="SUPFAM" id="SSF51735">
    <property type="entry name" value="NAD(P)-binding Rossmann-fold domains"/>
    <property type="match status" value="1"/>
</dbReference>
<name>A0A2G7FXK6_9EURO</name>
<organism evidence="3 4">
    <name type="scientific">Aspergillus arachidicola</name>
    <dbReference type="NCBI Taxonomy" id="656916"/>
    <lineage>
        <taxon>Eukaryota</taxon>
        <taxon>Fungi</taxon>
        <taxon>Dikarya</taxon>
        <taxon>Ascomycota</taxon>
        <taxon>Pezizomycotina</taxon>
        <taxon>Eurotiomycetes</taxon>
        <taxon>Eurotiomycetidae</taxon>
        <taxon>Eurotiales</taxon>
        <taxon>Aspergillaceae</taxon>
        <taxon>Aspergillus</taxon>
        <taxon>Aspergillus subgen. Circumdati</taxon>
    </lineage>
</organism>
<dbReference type="Gene3D" id="3.40.50.720">
    <property type="entry name" value="NAD(P)-binding Rossmann-like Domain"/>
    <property type="match status" value="1"/>
</dbReference>
<dbReference type="PANTHER" id="PTHR47534:SF3">
    <property type="entry name" value="ALCOHOL DEHYDROGENASE-LIKE C-TERMINAL DOMAIN-CONTAINING PROTEIN"/>
    <property type="match status" value="1"/>
</dbReference>